<dbReference type="PROSITE" id="PS51832">
    <property type="entry name" value="HD_GYP"/>
    <property type="match status" value="1"/>
</dbReference>
<reference evidence="2 3" key="1">
    <citation type="submission" date="2018-03" db="EMBL/GenBank/DDBJ databases">
        <title>Draft genome of Deinococcus sp. OD32.</title>
        <authorList>
            <person name="Wang X.-P."/>
            <person name="Du Z.-J."/>
        </authorList>
    </citation>
    <scope>NUCLEOTIDE SEQUENCE [LARGE SCALE GENOMIC DNA]</scope>
    <source>
        <strain evidence="2 3">OD32</strain>
    </source>
</reference>
<dbReference type="EMBL" id="PYSV01000018">
    <property type="protein sequence ID" value="PTA66857.1"/>
    <property type="molecule type" value="Genomic_DNA"/>
</dbReference>
<dbReference type="SUPFAM" id="SSF55781">
    <property type="entry name" value="GAF domain-like"/>
    <property type="match status" value="1"/>
</dbReference>
<accession>A0A2T3W4Q4</accession>
<dbReference type="GO" id="GO:0016787">
    <property type="term" value="F:hydrolase activity"/>
    <property type="evidence" value="ECO:0007669"/>
    <property type="project" value="UniProtKB-KW"/>
</dbReference>
<dbReference type="OrthoDB" id="73633at2"/>
<evidence type="ECO:0000259" key="1">
    <source>
        <dbReference type="PROSITE" id="PS51832"/>
    </source>
</evidence>
<dbReference type="InterPro" id="IPR052020">
    <property type="entry name" value="Cyclic_di-GMP/3'3'-cGAMP_PDE"/>
</dbReference>
<name>A0A2T3W4Q4_9DEIO</name>
<dbReference type="PANTHER" id="PTHR45228:SF8">
    <property type="entry name" value="TWO-COMPONENT RESPONSE REGULATOR-RELATED"/>
    <property type="match status" value="1"/>
</dbReference>
<dbReference type="InterPro" id="IPR006675">
    <property type="entry name" value="HDIG_dom"/>
</dbReference>
<organism evidence="2 3">
    <name type="scientific">Deinococcus arcticus</name>
    <dbReference type="NCBI Taxonomy" id="2136176"/>
    <lineage>
        <taxon>Bacteria</taxon>
        <taxon>Thermotogati</taxon>
        <taxon>Deinococcota</taxon>
        <taxon>Deinococci</taxon>
        <taxon>Deinococcales</taxon>
        <taxon>Deinococcaceae</taxon>
        <taxon>Deinococcus</taxon>
    </lineage>
</organism>
<sequence>MTMADVSGNFAELTLRLTRLGLTAPDLGSAMQPVLDALLSGAGAQVAGYYQWWAQDQVYRVRAESGTRPSTLPLRGLAPGLPLVQALHGSAEPLFIPDVRAHPAARSFAWPGLHAMIAAPVHDREGTLIGALLLLGFTPQPWPAGAPALVRSVTGLIALLAARLDAEERERAAHEHALRALGLCLEARSAETHGHTDRVTRLATQLGQALHLSDADLCALRWGAYLHDIGKLSLPDEILHCPGPLTDEMRGRMRRHVDEGVNLARQLPFLPGEALNVVAAHHERWDGTGYPRGVGGEAIPLTARIFAVCDVFDALTSSRSYKAAWRADEALSFIQAASGTHFDPRVVRALTGVLGRAQA</sequence>
<keyword evidence="3" id="KW-1185">Reference proteome</keyword>
<dbReference type="Gene3D" id="3.30.450.40">
    <property type="match status" value="1"/>
</dbReference>
<dbReference type="SMART" id="SM00065">
    <property type="entry name" value="GAF"/>
    <property type="match status" value="1"/>
</dbReference>
<comment type="caution">
    <text evidence="2">The sequence shown here is derived from an EMBL/GenBank/DDBJ whole genome shotgun (WGS) entry which is preliminary data.</text>
</comment>
<dbReference type="InterPro" id="IPR003607">
    <property type="entry name" value="HD/PDEase_dom"/>
</dbReference>
<gene>
    <name evidence="2" type="ORF">C8263_15480</name>
</gene>
<dbReference type="RefSeq" id="WP_107139045.1">
    <property type="nucleotide sequence ID" value="NZ_PYSV01000018.1"/>
</dbReference>
<keyword evidence="2" id="KW-0378">Hydrolase</keyword>
<dbReference type="SUPFAM" id="SSF109604">
    <property type="entry name" value="HD-domain/PDEase-like"/>
    <property type="match status" value="1"/>
</dbReference>
<dbReference type="CDD" id="cd00077">
    <property type="entry name" value="HDc"/>
    <property type="match status" value="1"/>
</dbReference>
<dbReference type="InterPro" id="IPR003018">
    <property type="entry name" value="GAF"/>
</dbReference>
<dbReference type="Proteomes" id="UP000240317">
    <property type="component" value="Unassembled WGS sequence"/>
</dbReference>
<protein>
    <submittedName>
        <fullName evidence="2">Phosphohydrolase</fullName>
    </submittedName>
</protein>
<evidence type="ECO:0000313" key="3">
    <source>
        <dbReference type="Proteomes" id="UP000240317"/>
    </source>
</evidence>
<dbReference type="AlphaFoldDB" id="A0A2T3W4Q4"/>
<proteinExistence type="predicted"/>
<dbReference type="PANTHER" id="PTHR45228">
    <property type="entry name" value="CYCLIC DI-GMP PHOSPHODIESTERASE TM_0186-RELATED"/>
    <property type="match status" value="1"/>
</dbReference>
<feature type="domain" description="HD-GYP" evidence="1">
    <location>
        <begin position="170"/>
        <end position="359"/>
    </location>
</feature>
<dbReference type="SMART" id="SM00471">
    <property type="entry name" value="HDc"/>
    <property type="match status" value="1"/>
</dbReference>
<dbReference type="Pfam" id="PF13487">
    <property type="entry name" value="HD_5"/>
    <property type="match status" value="1"/>
</dbReference>
<evidence type="ECO:0000313" key="2">
    <source>
        <dbReference type="EMBL" id="PTA66857.1"/>
    </source>
</evidence>
<dbReference type="InterPro" id="IPR037522">
    <property type="entry name" value="HD_GYP_dom"/>
</dbReference>
<dbReference type="NCBIfam" id="TIGR00277">
    <property type="entry name" value="HDIG"/>
    <property type="match status" value="1"/>
</dbReference>
<dbReference type="Gene3D" id="1.10.3210.10">
    <property type="entry name" value="Hypothetical protein af1432"/>
    <property type="match status" value="1"/>
</dbReference>
<dbReference type="InterPro" id="IPR029016">
    <property type="entry name" value="GAF-like_dom_sf"/>
</dbReference>